<proteinExistence type="predicted"/>
<geneLocation type="plasmid" evidence="1">
    <name>pM7012</name>
</geneLocation>
<dbReference type="AlphaFoldDB" id="V5YPE7"/>
<sequence>MCTCYVRPKMESGMEKRTVFFTMVLHPVTGWTRVGNAYSSRETASGWLSFVRGAWRGCRVKVSQCTLRFKNGVLTEKSRQILDQKFNLEPPDVTAKDAEK</sequence>
<reference evidence="1" key="1">
    <citation type="journal article" date="2014" name="Microbiology">
        <title>A 2,4-dichlorophenoxyacetic acid degradation plasmid pM7012 discloses distribution of an unclassified megaplasmid group across bacterial species.</title>
        <authorList>
            <person name="Sakai Y."/>
            <person name="Ogawa N."/>
            <person name="Shimomura Y."/>
            <person name="Fujii T."/>
        </authorList>
    </citation>
    <scope>NUCLEOTIDE SEQUENCE</scope>
    <source>
        <strain evidence="1">M701</strain>
    </source>
</reference>
<protein>
    <submittedName>
        <fullName evidence="1">Uncharacterized protein</fullName>
    </submittedName>
</protein>
<reference evidence="1" key="2">
    <citation type="submission" date="2024-06" db="EMBL/GenBank/DDBJ databases">
        <authorList>
            <person name="Sakai Y."/>
            <person name="Fujii T."/>
        </authorList>
    </citation>
    <scope>NUCLEOTIDE SEQUENCE</scope>
    <source>
        <strain evidence="1">M701</strain>
        <plasmid evidence="1">pM7012</plasmid>
    </source>
</reference>
<keyword evidence="1" id="KW-0614">Plasmid</keyword>
<name>V5YPE7_9BURK</name>
<evidence type="ECO:0000313" key="1">
    <source>
        <dbReference type="EMBL" id="BAO19188.1"/>
    </source>
</evidence>
<organism evidence="1">
    <name type="scientific">Burkholderia sp. M701</name>
    <dbReference type="NCBI Taxonomy" id="326454"/>
    <lineage>
        <taxon>Bacteria</taxon>
        <taxon>Pseudomonadati</taxon>
        <taxon>Pseudomonadota</taxon>
        <taxon>Betaproteobacteria</taxon>
        <taxon>Burkholderiales</taxon>
        <taxon>Burkholderiaceae</taxon>
        <taxon>Burkholderia</taxon>
    </lineage>
</organism>
<accession>V5YPE7</accession>
<dbReference type="EMBL" id="AB853026">
    <property type="protein sequence ID" value="BAO19188.1"/>
    <property type="molecule type" value="Genomic_DNA"/>
</dbReference>